<dbReference type="Pfam" id="PF00698">
    <property type="entry name" value="Acyl_transf_1"/>
    <property type="match status" value="1"/>
</dbReference>
<dbReference type="SMART" id="SM00822">
    <property type="entry name" value="PKS_KR"/>
    <property type="match status" value="1"/>
</dbReference>
<dbReference type="Gene3D" id="1.10.1200.10">
    <property type="entry name" value="ACP-like"/>
    <property type="match status" value="1"/>
</dbReference>
<dbReference type="Gene3D" id="3.40.47.10">
    <property type="match status" value="1"/>
</dbReference>
<dbReference type="SMART" id="SM00823">
    <property type="entry name" value="PKS_PP"/>
    <property type="match status" value="1"/>
</dbReference>
<dbReference type="InterPro" id="IPR006162">
    <property type="entry name" value="Ppantetheine_attach_site"/>
</dbReference>
<keyword evidence="2" id="KW-0597">Phosphoprotein</keyword>
<dbReference type="PANTHER" id="PTHR43775:SF51">
    <property type="entry name" value="INACTIVE PHENOLPHTHIOCEROL SYNTHESIS POLYKETIDE SYNTHASE TYPE I PKS1-RELATED"/>
    <property type="match status" value="1"/>
</dbReference>
<dbReference type="InterPro" id="IPR020806">
    <property type="entry name" value="PKS_PP-bd"/>
</dbReference>
<dbReference type="Pfam" id="PF08659">
    <property type="entry name" value="KR"/>
    <property type="match status" value="1"/>
</dbReference>
<dbReference type="InterPro" id="IPR014031">
    <property type="entry name" value="Ketoacyl_synth_C"/>
</dbReference>
<feature type="compositionally biased region" description="Basic and acidic residues" evidence="4">
    <location>
        <begin position="1457"/>
        <end position="1469"/>
    </location>
</feature>
<dbReference type="RefSeq" id="WP_373956512.1">
    <property type="nucleotide sequence ID" value="NZ_JBHDLN010000023.1"/>
</dbReference>
<dbReference type="CDD" id="cd00833">
    <property type="entry name" value="PKS"/>
    <property type="match status" value="1"/>
</dbReference>
<dbReference type="Pfam" id="PF22621">
    <property type="entry name" value="CurL-like_PKS_C"/>
    <property type="match status" value="1"/>
</dbReference>
<dbReference type="SMART" id="SM00825">
    <property type="entry name" value="PKS_KS"/>
    <property type="match status" value="1"/>
</dbReference>
<dbReference type="InterPro" id="IPR020841">
    <property type="entry name" value="PKS_Beta-ketoAc_synthase_dom"/>
</dbReference>
<dbReference type="Gene3D" id="3.40.366.10">
    <property type="entry name" value="Malonyl-Coenzyme A Acyl Carrier Protein, domain 2"/>
    <property type="match status" value="1"/>
</dbReference>
<gene>
    <name evidence="7" type="ORF">ACEU3E_30640</name>
</gene>
<dbReference type="SUPFAM" id="SSF47336">
    <property type="entry name" value="ACP-like"/>
    <property type="match status" value="1"/>
</dbReference>
<dbReference type="InterPro" id="IPR018201">
    <property type="entry name" value="Ketoacyl_synth_AS"/>
</dbReference>
<sequence length="1581" mass="170880">MEAIAKGAELRGIAIIGMTGRFPGAGDLEQFWTNLRDGRESITSFKAPEKNRVHAAAILEAAADFDAVFFGMTPREAEMTDPQHRLFLECAYEALESAGYPPTRCPERVGVYAGSGQSDYLQHVLSHDELVESFGPFQIGIGNHPDFLATRVSYKLNLSGPSVAVQTACSSSLVAVHMACQALLTYECDMAIAGGVSVKADQTAGFDYQEGGILSPDGRCRAFDAKSQGTAVGNGAGAVLLKRLDEAVADGDTILAVIRGSAVNNDGAQKVGYTAPSVTRQAEVVREALAVSEIDPATMTYIEAHGTGTALGDPVEVAALTEAYRETTSQKQYCAIGSVKTNIGHLDSAAGIAGLIKTVLCLQNKMLPPSLHYTEPNPKIDFANSPFYVNDRLREWRTDGHPRRAGVSSFGMGGTNAHVVLEEAPSAEAERYPEARTSFAHTEAGAGPGTEMGAADWNVIVLSAKTDTALRRKTERLIGYLQTNRDVPLSDVAYTLAAGRETFARRLAVVGRDHGTVADGLKAKLADLSSPSGRSAAQESADGGEPSLGVTFMFTGQGAQHIYMGAELYESAPVYREQVDRCAERLQPLLGLDLRNVLYPPPSEAEEAASRLRQTALTQPALFVLEYALAKQLEAWGVRPQAMIGHSIGEYVAACLAGVMTLDDTLTAVAARGSLMQEMDRGAMLAIALSEAEVRELLAAESPGLSVAAVNGPMSCVMSGTFDAIELLEQALARKNAVSKRLVTSHAYHSAMMEPMLEQFAGVMRGIALHAPQLPYVSNVTGTWITAEQATDPMYWVRHLRDTVRFADGIRLLSESGRTAFLEIGPGQSLTSLVRQQVARSATPGALAVNTLPPAAAGKSAYASVLQALGELWSAGVDIDCAAWHEGKARRRVPLPTYPFERYRYYLEKKVHAVPADAAAVVGQVRQADMADWFYAPVWKQTFLPPQPPASGAAAPHKRTYLLFHDRYGLAEALSEGLKSEGHDVITVLEGSGFRQVEEDVFTVHPAQGRSYEELLHALAAQQRFPDAVVHLWNVAEPESEEGDVPVPIAQRYARSQQLGLYSLMHLAQAIGMQAAAKPTELIVLTGSLQWVAHEQVRNPERATLFGALRVIPQEYAKIRARAIDVSLADLASASSGRLVRQLLQEIERGGEDFVVAYRGMQRFTQLYEAVKLPEADPADAAFRDGGVYLVTGATSEIGLQLCEEIARTAKVSFVLIGEASFPDAREWEHYLLHNGESDDTAKIIKRIHGLEQNGTPLLCASADLTDEAGLRDIVRQAERRFGSIHGVLFAQEPYGSGLIQLGDRERSERIIAPQALGLLTLESLLRSHPLELMIVFSRTISFTGGVGLMDQCASHHFVDAFAKWHAAAGGRTVSVNWGMWQDDVWVRKQTELPAEVKVHMLQLQATFGITGAEGLEAIRRIAASGLSQAVVSTQSIHDAVGSGWLHTAGHAASDSRNSRKDTEHRDGEPSQEPPQTEAEQKIAAIWETLFGIPGIGRGQSFFDLGGNSLLSIQLVARLRQAFHGDIPMDVIFQSPTIAELAESIAQTQVRPEELDEIERLLSEIENMPQDELMQLLSGEG</sequence>
<reference evidence="7 8" key="1">
    <citation type="submission" date="2024-09" db="EMBL/GenBank/DDBJ databases">
        <authorList>
            <person name="Makale K.P.P."/>
            <person name="Makhzoum A."/>
            <person name="Rantong G."/>
            <person name="Rahube T.O."/>
        </authorList>
    </citation>
    <scope>NUCLEOTIDE SEQUENCE [LARGE SCALE GENOMIC DNA]</scope>
    <source>
        <strain evidence="7 8">KM_D13</strain>
    </source>
</reference>
<evidence type="ECO:0000313" key="7">
    <source>
        <dbReference type="EMBL" id="MFB0846562.1"/>
    </source>
</evidence>
<evidence type="ECO:0000256" key="2">
    <source>
        <dbReference type="ARBA" id="ARBA00022553"/>
    </source>
</evidence>
<dbReference type="InterPro" id="IPR049490">
    <property type="entry name" value="C883_1060-like_KR_N"/>
</dbReference>
<dbReference type="InterPro" id="IPR036736">
    <property type="entry name" value="ACP-like_sf"/>
</dbReference>
<protein>
    <submittedName>
        <fullName evidence="7">Beta-ketoacyl synthase N-terminal-like domain-containing protein</fullName>
    </submittedName>
</protein>
<dbReference type="InterPro" id="IPR014043">
    <property type="entry name" value="Acyl_transferase_dom"/>
</dbReference>
<feature type="domain" description="Carrier" evidence="5">
    <location>
        <begin position="1474"/>
        <end position="1549"/>
    </location>
</feature>
<dbReference type="SUPFAM" id="SSF52151">
    <property type="entry name" value="FabD/lysophospholipase-like"/>
    <property type="match status" value="1"/>
</dbReference>
<evidence type="ECO:0000259" key="5">
    <source>
        <dbReference type="PROSITE" id="PS50075"/>
    </source>
</evidence>
<keyword evidence="8" id="KW-1185">Reference proteome</keyword>
<evidence type="ECO:0000259" key="6">
    <source>
        <dbReference type="PROSITE" id="PS52004"/>
    </source>
</evidence>
<dbReference type="SUPFAM" id="SSF51735">
    <property type="entry name" value="NAD(P)-binding Rossmann-fold domains"/>
    <property type="match status" value="2"/>
</dbReference>
<evidence type="ECO:0000256" key="3">
    <source>
        <dbReference type="ARBA" id="ARBA00022679"/>
    </source>
</evidence>
<organism evidence="7 8">
    <name type="scientific">Paenibacillus oleatilyticus</name>
    <dbReference type="NCBI Taxonomy" id="2594886"/>
    <lineage>
        <taxon>Bacteria</taxon>
        <taxon>Bacillati</taxon>
        <taxon>Bacillota</taxon>
        <taxon>Bacilli</taxon>
        <taxon>Bacillales</taxon>
        <taxon>Paenibacillaceae</taxon>
        <taxon>Paenibacillus</taxon>
    </lineage>
</organism>
<dbReference type="SMART" id="SM00827">
    <property type="entry name" value="PKS_AT"/>
    <property type="match status" value="1"/>
</dbReference>
<dbReference type="PROSITE" id="PS00012">
    <property type="entry name" value="PHOSPHOPANTETHEINE"/>
    <property type="match status" value="1"/>
</dbReference>
<dbReference type="PROSITE" id="PS52004">
    <property type="entry name" value="KS3_2"/>
    <property type="match status" value="1"/>
</dbReference>
<dbReference type="PROSITE" id="PS00606">
    <property type="entry name" value="KS3_1"/>
    <property type="match status" value="1"/>
</dbReference>
<evidence type="ECO:0000256" key="4">
    <source>
        <dbReference type="SAM" id="MobiDB-lite"/>
    </source>
</evidence>
<accession>A0ABV4VA93</accession>
<dbReference type="Pfam" id="PF00550">
    <property type="entry name" value="PP-binding"/>
    <property type="match status" value="1"/>
</dbReference>
<dbReference type="Pfam" id="PF21394">
    <property type="entry name" value="Beta-ketacyl_N"/>
    <property type="match status" value="1"/>
</dbReference>
<feature type="region of interest" description="Disordered" evidence="4">
    <location>
        <begin position="1449"/>
        <end position="1479"/>
    </location>
</feature>
<dbReference type="InterPro" id="IPR016035">
    <property type="entry name" value="Acyl_Trfase/lysoPLipase"/>
</dbReference>
<dbReference type="Gene3D" id="3.30.70.3290">
    <property type="match status" value="1"/>
</dbReference>
<dbReference type="Gene3D" id="3.40.50.720">
    <property type="entry name" value="NAD(P)-binding Rossmann-like Domain"/>
    <property type="match status" value="1"/>
</dbReference>
<dbReference type="PANTHER" id="PTHR43775">
    <property type="entry name" value="FATTY ACID SYNTHASE"/>
    <property type="match status" value="1"/>
</dbReference>
<name>A0ABV4VA93_9BACL</name>
<dbReference type="InterPro" id="IPR057326">
    <property type="entry name" value="KR_dom"/>
</dbReference>
<dbReference type="InterPro" id="IPR014030">
    <property type="entry name" value="Ketoacyl_synth_N"/>
</dbReference>
<dbReference type="InterPro" id="IPR036291">
    <property type="entry name" value="NAD(P)-bd_dom_sf"/>
</dbReference>
<dbReference type="InterPro" id="IPR009081">
    <property type="entry name" value="PP-bd_ACP"/>
</dbReference>
<dbReference type="Proteomes" id="UP001575622">
    <property type="component" value="Unassembled WGS sequence"/>
</dbReference>
<dbReference type="InterPro" id="IPR016039">
    <property type="entry name" value="Thiolase-like"/>
</dbReference>
<dbReference type="InterPro" id="IPR050091">
    <property type="entry name" value="PKS_NRPS_Biosynth_Enz"/>
</dbReference>
<feature type="domain" description="Ketosynthase family 3 (KS3)" evidence="6">
    <location>
        <begin position="10"/>
        <end position="423"/>
    </location>
</feature>
<evidence type="ECO:0000313" key="8">
    <source>
        <dbReference type="Proteomes" id="UP001575622"/>
    </source>
</evidence>
<evidence type="ECO:0000256" key="1">
    <source>
        <dbReference type="ARBA" id="ARBA00022450"/>
    </source>
</evidence>
<dbReference type="PROSITE" id="PS50075">
    <property type="entry name" value="CARRIER"/>
    <property type="match status" value="1"/>
</dbReference>
<dbReference type="Pfam" id="PF02801">
    <property type="entry name" value="Ketoacyl-synt_C"/>
    <property type="match status" value="1"/>
</dbReference>
<dbReference type="Pfam" id="PF00109">
    <property type="entry name" value="ketoacyl-synt"/>
    <property type="match status" value="1"/>
</dbReference>
<dbReference type="InterPro" id="IPR013968">
    <property type="entry name" value="PKS_KR"/>
</dbReference>
<keyword evidence="3" id="KW-0808">Transferase</keyword>
<keyword evidence="1" id="KW-0596">Phosphopantetheine</keyword>
<proteinExistence type="predicted"/>
<dbReference type="EMBL" id="JBHDLN010000023">
    <property type="protein sequence ID" value="MFB0846562.1"/>
    <property type="molecule type" value="Genomic_DNA"/>
</dbReference>
<dbReference type="SUPFAM" id="SSF53901">
    <property type="entry name" value="Thiolase-like"/>
    <property type="match status" value="1"/>
</dbReference>
<dbReference type="InterPro" id="IPR001227">
    <property type="entry name" value="Ac_transferase_dom_sf"/>
</dbReference>
<dbReference type="SUPFAM" id="SSF55048">
    <property type="entry name" value="Probable ACP-binding domain of malonyl-CoA ACP transacylase"/>
    <property type="match status" value="1"/>
</dbReference>
<comment type="caution">
    <text evidence="7">The sequence shown here is derived from an EMBL/GenBank/DDBJ whole genome shotgun (WGS) entry which is preliminary data.</text>
</comment>
<dbReference type="InterPro" id="IPR016036">
    <property type="entry name" value="Malonyl_transacylase_ACP-bd"/>
</dbReference>